<reference evidence="12 13" key="1">
    <citation type="submission" date="2023-04" db="EMBL/GenBank/DDBJ databases">
        <title>A long-awaited taxogenomic arrangement of the family Halomonadaceae.</title>
        <authorList>
            <person name="De La Haba R."/>
            <person name="Chuvochina M."/>
            <person name="Wittouck S."/>
            <person name="Arahal D.R."/>
            <person name="Sanchez-Porro C."/>
            <person name="Hugenholtz P."/>
            <person name="Ventosa A."/>
        </authorList>
    </citation>
    <scope>NUCLEOTIDE SEQUENCE [LARGE SCALE GENOMIC DNA]</scope>
    <source>
        <strain evidence="12 13">DSM 18042</strain>
    </source>
</reference>
<feature type="region of interest" description="Disordered" evidence="9">
    <location>
        <begin position="1504"/>
        <end position="1573"/>
    </location>
</feature>
<organism evidence="12 13">
    <name type="scientific">Vreelandella gomseomensis</name>
    <dbReference type="NCBI Taxonomy" id="370766"/>
    <lineage>
        <taxon>Bacteria</taxon>
        <taxon>Pseudomonadati</taxon>
        <taxon>Pseudomonadota</taxon>
        <taxon>Gammaproteobacteria</taxon>
        <taxon>Oceanospirillales</taxon>
        <taxon>Halomonadaceae</taxon>
        <taxon>Vreelandella</taxon>
    </lineage>
</organism>
<evidence type="ECO:0000256" key="1">
    <source>
        <dbReference type="ARBA" id="ARBA00004370"/>
    </source>
</evidence>
<dbReference type="PANTHER" id="PTHR45739:SF8">
    <property type="entry name" value="FRAS1-RELATED EXTRACELLULAR MATRIX PROTEIN 1"/>
    <property type="match status" value="1"/>
</dbReference>
<dbReference type="InterPro" id="IPR038255">
    <property type="entry name" value="PBS_linker_sf"/>
</dbReference>
<evidence type="ECO:0000256" key="4">
    <source>
        <dbReference type="ARBA" id="ARBA00022737"/>
    </source>
</evidence>
<feature type="domain" description="DUF4214" evidence="10">
    <location>
        <begin position="1898"/>
        <end position="1942"/>
    </location>
</feature>
<dbReference type="InterPro" id="IPR018511">
    <property type="entry name" value="Hemolysin-typ_Ca-bd_CS"/>
</dbReference>
<dbReference type="InterPro" id="IPR025282">
    <property type="entry name" value="DUF4214"/>
</dbReference>
<evidence type="ECO:0000256" key="6">
    <source>
        <dbReference type="ARBA" id="ARBA00023026"/>
    </source>
</evidence>
<comment type="caution">
    <text evidence="12">The sequence shown here is derived from an EMBL/GenBank/DDBJ whole genome shotgun (WGS) entry which is preliminary data.</text>
</comment>
<dbReference type="InterPro" id="IPR003995">
    <property type="entry name" value="RTX_toxin_determinant-A"/>
</dbReference>
<keyword evidence="3" id="KW-0732">Signal</keyword>
<feature type="compositionally biased region" description="Low complexity" evidence="9">
    <location>
        <begin position="1514"/>
        <end position="1525"/>
    </location>
</feature>
<keyword evidence="4" id="KW-0677">Repeat</keyword>
<feature type="compositionally biased region" description="Pro residues" evidence="9">
    <location>
        <begin position="1538"/>
        <end position="1555"/>
    </location>
</feature>
<evidence type="ECO:0000256" key="2">
    <source>
        <dbReference type="ARBA" id="ARBA00022656"/>
    </source>
</evidence>
<keyword evidence="6" id="KW-0843">Virulence</keyword>
<dbReference type="Pfam" id="PF14252">
    <property type="entry name" value="DUF4347"/>
    <property type="match status" value="1"/>
</dbReference>
<dbReference type="InterPro" id="IPR011049">
    <property type="entry name" value="Serralysin-like_metalloprot_C"/>
</dbReference>
<keyword evidence="8" id="KW-0325">Glycoprotein</keyword>
<keyword evidence="5" id="KW-0106">Calcium</keyword>
<keyword evidence="2" id="KW-0800">Toxin</keyword>
<dbReference type="Gene3D" id="1.10.3130.20">
    <property type="entry name" value="Phycobilisome linker domain"/>
    <property type="match status" value="1"/>
</dbReference>
<dbReference type="PROSITE" id="PS51854">
    <property type="entry name" value="CSPG"/>
    <property type="match status" value="1"/>
</dbReference>
<proteinExistence type="predicted"/>
<dbReference type="InterPro" id="IPR039005">
    <property type="entry name" value="CSPG_rpt"/>
</dbReference>
<dbReference type="RefSeq" id="WP_310541148.1">
    <property type="nucleotide sequence ID" value="NZ_JARWAI010000016.1"/>
</dbReference>
<evidence type="ECO:0000259" key="11">
    <source>
        <dbReference type="Pfam" id="PF14252"/>
    </source>
</evidence>
<dbReference type="SUPFAM" id="SSF51120">
    <property type="entry name" value="beta-Roll"/>
    <property type="match status" value="1"/>
</dbReference>
<dbReference type="Pfam" id="PF13946">
    <property type="entry name" value="DUF4214"/>
    <property type="match status" value="2"/>
</dbReference>
<name>A0ABU1GHH8_9GAMM</name>
<gene>
    <name evidence="12" type="ORF">QC815_16765</name>
</gene>
<dbReference type="InterPro" id="IPR051561">
    <property type="entry name" value="FRAS1_ECM"/>
</dbReference>
<dbReference type="Pfam" id="PF16184">
    <property type="entry name" value="Cadherin_3"/>
    <property type="match status" value="1"/>
</dbReference>
<dbReference type="InterPro" id="IPR025592">
    <property type="entry name" value="DUF4347"/>
</dbReference>
<evidence type="ECO:0000256" key="7">
    <source>
        <dbReference type="ARBA" id="ARBA00023136"/>
    </source>
</evidence>
<dbReference type="PROSITE" id="PS00330">
    <property type="entry name" value="HEMOLYSIN_CALCIUM"/>
    <property type="match status" value="1"/>
</dbReference>
<dbReference type="InterPro" id="IPR001343">
    <property type="entry name" value="Hemolysn_Ca-bd"/>
</dbReference>
<dbReference type="Pfam" id="PF00353">
    <property type="entry name" value="HemolysinCabind"/>
    <property type="match status" value="2"/>
</dbReference>
<accession>A0ABU1GHH8</accession>
<evidence type="ECO:0000256" key="3">
    <source>
        <dbReference type="ARBA" id="ARBA00022729"/>
    </source>
</evidence>
<evidence type="ECO:0000313" key="12">
    <source>
        <dbReference type="EMBL" id="MDR5876563.1"/>
    </source>
</evidence>
<keyword evidence="13" id="KW-1185">Reference proteome</keyword>
<dbReference type="EMBL" id="JARWAI010000016">
    <property type="protein sequence ID" value="MDR5876563.1"/>
    <property type="molecule type" value="Genomic_DNA"/>
</dbReference>
<evidence type="ECO:0000256" key="5">
    <source>
        <dbReference type="ARBA" id="ARBA00022837"/>
    </source>
</evidence>
<comment type="subcellular location">
    <subcellularLocation>
        <location evidence="1">Membrane</location>
    </subcellularLocation>
</comment>
<feature type="domain" description="DUF4347" evidence="11">
    <location>
        <begin position="11"/>
        <end position="172"/>
    </location>
</feature>
<evidence type="ECO:0000256" key="8">
    <source>
        <dbReference type="ARBA" id="ARBA00023180"/>
    </source>
</evidence>
<sequence length="1955" mass="197849">MATCSSFTQHVLFIDLGVPDWQQLMAQAAPNVNVVLLDPQRDGLEQVAEALAGCHALEAIHIVAHGLPGRLYLGNAVVDAQALDDHSTQLSRMGAALSAEGSFRLYACNVAEGDEGQAYLAAWAAATGVSVAASSTPVGSSALGGNWQLDRQVGAIDTPACWKTAPLDYAHLLVMSEDFDDEPVGASGSDSISYGDFTFYNNANNNIGIIGDNDDAMITSAGDNAVYYDHDLDGGITSLGFRATDGSEFALNGFEIDGGLGDAAVIIEGKRNGTTHYTANIDLESSMSDGGASYSYTGDYYGDIAFDGWDYLDEVTFSIDGSMEFGGLDIGLDDISVGAPVVPNSPPTLTSPGEDASYTEDSGAVVVDSTFTVADDDGDTITGGTVSITGNRVDGDVLAVQEQSGITSSYDAANGVLTLSGTATPAEYEAVLRTLTFNSTSDGPTDATRTLTYSLTDSGSGSAGTAVQDVKVMPVNDAPTIDDGVTYNPAGTDEDTTSSGIQVSSILADANYADPDTGSAAGIAVTSVSANGTWQYSTDGTDWTDVGAVSDTSSLLLSSSTQVRYVPDGENAESAIFQYRAWDQTTGSASTNGSPSTADSTSRGGTTAFSENQSGVLLDVTAVNDAPTLDPGTFALNGTDEDTVSDAVTVTALLNDRNWADVDAGASLGIAVTGTTGDGTWQYSLDGTDWTDFGAVSSSESLLLDGATEVRFNPIQGGNADFSFRAWDQTTGSASLQNARSTADTTTSGGTTAFSSATASADVAVSEINEAPTLSATGSNPTYIEGAAQANLFDSVTASTIEAGQSFTAMTLTVTNVADGASEVLTIDGSDIALTDGNSVTTATHGLPVTVSVAGGTVTVGFTGASLTEAQLQTLVDDLSYRNTSDNPTTGASRAVTITGLTDDGGTANGGTDTASPNLQSTVSLTGVNDAPVIGNLGGDSVALEAGGAAIGIDAGQDAAVANADSADYNGGALAITDNGGNNTASGNFSVDGTQVTAGGDATIAAGETIAVGGTAIGTVHATDDGQGGNALKIQFDTADATNARVQTLLQNLEWSAAAGSGAQTFTATLSDGDGTANGGDEDATANFSLTLGNPPVVGHLEGDTVTFNEGDGRVRLDQAASATLTDADAPASLNGGNLTATVSANAAAGEDVLTLDTSGAVSLGGTSAGSNVSVGGTVVGTLGNNLAAGNDLVVNFNTNATLARVESLLQALGYANDSQDPTAAPRTIDVTVTDNDGLASAESSVLVAVVPINDAPTFTTTATDPTFTEEGAAASLFSGTVINAIESGDNIEQLELAVSGLSDGADEQLMVDGESIALTDATAGTTTANGFGYAVSLSGTTATVTLNKSDNAANWQALVDGLGYRNASDDPDTTTRTATLTAVSDTGGTANGGSDTTTLNQASQVTVVAVNDAPVIAINDGPSVRTGNRITVTDTHLRADDPDDDGDGLTYTLDTLPASGTLSLDGTDLVVGDTFTQQDIDDGLLAFTAGGSAGDVSFEVTLADGGEDGAGTVSDTVTLSVTSPPSSPDPDPEPEPEPGPIQVTPPEPQPPTPSGVPSVSETITNTGSNPGTAKLVENTGSTNEVTATLPGGVSLINEGARTAVNPEQALADLIASIDARQPTNAGDQTGVAGQWLSRLDEGLLDVRTLVLSDSGSGSTNTPIQISGVANDDDSGAGHQEAFVIDTRSLPAGNQLQLDHIDFASVIGATTITGGGGDNVVIGDDADQFIVLGEGDDELHGGGGDDTIGSEGGDDRLFGEDGDDTLFGGAGADLLHGGRDTDTVRYEGSRDDYVIAQEYGVVTVQSKADPEDSDTLVNIETLTFADDELALSYDDDLAWITGLYDQVLGRQADVDGIQYWAKQHAEGLGKSEMARLFMTSEEAGQSLDVQDDGIGGVVDTLYASLLGRTADAPGKAYWVDQLESGASLGDVVGGFMEAEEMRTHDLGATQWDFIA</sequence>
<feature type="region of interest" description="Disordered" evidence="9">
    <location>
        <begin position="586"/>
        <end position="609"/>
    </location>
</feature>
<keyword evidence="7" id="KW-0472">Membrane</keyword>
<dbReference type="PANTHER" id="PTHR45739">
    <property type="entry name" value="MATRIX PROTEIN, PUTATIVE-RELATED"/>
    <property type="match status" value="1"/>
</dbReference>
<evidence type="ECO:0000259" key="10">
    <source>
        <dbReference type="Pfam" id="PF13946"/>
    </source>
</evidence>
<feature type="domain" description="DUF4214" evidence="10">
    <location>
        <begin position="1836"/>
        <end position="1883"/>
    </location>
</feature>
<protein>
    <submittedName>
        <fullName evidence="12">DUF4347 domain-containing protein</fullName>
    </submittedName>
</protein>
<dbReference type="PRINTS" id="PR01488">
    <property type="entry name" value="RTXTOXINA"/>
</dbReference>
<evidence type="ECO:0000313" key="13">
    <source>
        <dbReference type="Proteomes" id="UP001269267"/>
    </source>
</evidence>
<dbReference type="Proteomes" id="UP001269267">
    <property type="component" value="Unassembled WGS sequence"/>
</dbReference>
<evidence type="ECO:0000256" key="9">
    <source>
        <dbReference type="SAM" id="MobiDB-lite"/>
    </source>
</evidence>